<comment type="pathway">
    <text evidence="2">Steroid biosynthesis; cholesterol biosynthesis.</text>
</comment>
<feature type="transmembrane region" description="Helical" evidence="21">
    <location>
        <begin position="239"/>
        <end position="259"/>
    </location>
</feature>
<dbReference type="OrthoDB" id="5326588at2759"/>
<keyword evidence="22" id="KW-0675">Receptor</keyword>
<protein>
    <recommendedName>
        <fullName evidence="19">Delta(14)-sterol reductase</fullName>
        <ecNumber evidence="4">1.3.1.70</ecNumber>
    </recommendedName>
    <alternativeName>
        <fullName evidence="17">C-14 sterol reductase</fullName>
    </alternativeName>
    <alternativeName>
        <fullName evidence="18">Sterol C14-reductase</fullName>
    </alternativeName>
</protein>
<keyword evidence="6 21" id="KW-0812">Transmembrane</keyword>
<dbReference type="Pfam" id="PF01222">
    <property type="entry name" value="ERG4_ERG24"/>
    <property type="match status" value="1"/>
</dbReference>
<keyword evidence="12" id="KW-0756">Sterol biosynthesis</keyword>
<dbReference type="PANTHER" id="PTHR21257">
    <property type="entry name" value="DELTA(14)-STEROL REDUCTASE"/>
    <property type="match status" value="1"/>
</dbReference>
<dbReference type="GO" id="GO:0050613">
    <property type="term" value="F:Delta14-sterol reductase activity"/>
    <property type="evidence" value="ECO:0007669"/>
    <property type="project" value="UniProtKB-EC"/>
</dbReference>
<dbReference type="PANTHER" id="PTHR21257:SF52">
    <property type="entry name" value="DELTA(14)-STEROL REDUCTASE TM7SF2"/>
    <property type="match status" value="1"/>
</dbReference>
<name>A0A8B6EUR7_MYTGA</name>
<keyword evidence="11" id="KW-0560">Oxidoreductase</keyword>
<evidence type="ECO:0000256" key="20">
    <source>
        <dbReference type="SAM" id="MobiDB-lite"/>
    </source>
</evidence>
<comment type="subcellular location">
    <subcellularLocation>
        <location evidence="1">Membrane</location>
        <topology evidence="1">Multi-pass membrane protein</topology>
    </subcellularLocation>
</comment>
<dbReference type="PROSITE" id="PS01017">
    <property type="entry name" value="STEROL_REDUCT_1"/>
    <property type="match status" value="1"/>
</dbReference>
<evidence type="ECO:0000256" key="7">
    <source>
        <dbReference type="ARBA" id="ARBA00022778"/>
    </source>
</evidence>
<feature type="transmembrane region" description="Helical" evidence="21">
    <location>
        <begin position="395"/>
        <end position="414"/>
    </location>
</feature>
<feature type="compositionally biased region" description="Basic residues" evidence="20">
    <location>
        <begin position="25"/>
        <end position="44"/>
    </location>
</feature>
<evidence type="ECO:0000256" key="19">
    <source>
        <dbReference type="ARBA" id="ARBA00069705"/>
    </source>
</evidence>
<sequence length="528" mass="60123">MASPRKTRSSKSPSRRRSTSSSRSTRSRSRSRSRSRGRSVRSKRSISPAKSTPAKTSPPKSTKRPATPAAGKVKREDRAVTPTRRSTRLVNKTLPEKEKQPVEFPMMEEPEKVRIGMTRSREFGGAIGSFFMVLGLPAGVLGLNILCSQNKCGVQMPKISTNWQTYLDKEAALIYVGWFLFQAFLYMLPIGKVVNGQPLKSGHRLQYRCNGFFALIVSLMAFTGAVYMKYPIQVVHTKFIQLITSGIIFSFVLSLLLYIKARRGPNASLAPGGNTGNFLYDFFIGHELNPRIGSFDLKFFCELRPGLIGWLMINLVFLTEAYQKNNGVLPPGLTMVVVFQALYVADALWFEDAILTTMDIIHDGFGFMLVFGDLVWVPFLYCLQTKFLAENDVHLFWYCLAAIGVLNFIGYFMFRGSNSQKNEFRKNPYNPTLSHLETIPTTTGNRLLVSGWWGLCRKPNYLGDIIMSIAWSLPCGFSTPIVWFYPIYFTILLIHRQRRDEEVCAKKYKASWDRYCERVPYRIFPKIY</sequence>
<dbReference type="Gene3D" id="1.20.120.1630">
    <property type="match status" value="1"/>
</dbReference>
<reference evidence="22" key="1">
    <citation type="submission" date="2018-11" db="EMBL/GenBank/DDBJ databases">
        <authorList>
            <person name="Alioto T."/>
            <person name="Alioto T."/>
        </authorList>
    </citation>
    <scope>NUCLEOTIDE SEQUENCE</scope>
</reference>
<evidence type="ECO:0000256" key="16">
    <source>
        <dbReference type="ARBA" id="ARBA00023221"/>
    </source>
</evidence>
<evidence type="ECO:0000256" key="1">
    <source>
        <dbReference type="ARBA" id="ARBA00004141"/>
    </source>
</evidence>
<evidence type="ECO:0000256" key="12">
    <source>
        <dbReference type="ARBA" id="ARBA00023011"/>
    </source>
</evidence>
<keyword evidence="13" id="KW-0443">Lipid metabolism</keyword>
<feature type="transmembrane region" description="Helical" evidence="21">
    <location>
        <begin position="171"/>
        <end position="188"/>
    </location>
</feature>
<evidence type="ECO:0000256" key="10">
    <source>
        <dbReference type="ARBA" id="ARBA00022989"/>
    </source>
</evidence>
<feature type="transmembrane region" description="Helical" evidence="21">
    <location>
        <begin position="327"/>
        <end position="345"/>
    </location>
</feature>
<dbReference type="InterPro" id="IPR018083">
    <property type="entry name" value="Sterol_reductase_CS"/>
</dbReference>
<dbReference type="UniPathway" id="UPA00063"/>
<feature type="transmembrane region" description="Helical" evidence="21">
    <location>
        <begin position="123"/>
        <end position="146"/>
    </location>
</feature>
<evidence type="ECO:0000256" key="11">
    <source>
        <dbReference type="ARBA" id="ARBA00023002"/>
    </source>
</evidence>
<dbReference type="GO" id="GO:0005789">
    <property type="term" value="C:endoplasmic reticulum membrane"/>
    <property type="evidence" value="ECO:0007669"/>
    <property type="project" value="TreeGrafter"/>
</dbReference>
<dbReference type="PROSITE" id="PS01018">
    <property type="entry name" value="STEROL_REDUCT_2"/>
    <property type="match status" value="1"/>
</dbReference>
<evidence type="ECO:0000256" key="21">
    <source>
        <dbReference type="SAM" id="Phobius"/>
    </source>
</evidence>
<dbReference type="EC" id="1.3.1.70" evidence="4"/>
<proteinExistence type="inferred from homology"/>
<dbReference type="Proteomes" id="UP000596742">
    <property type="component" value="Unassembled WGS sequence"/>
</dbReference>
<gene>
    <name evidence="22" type="ORF">MGAL_10B007128</name>
</gene>
<keyword evidence="23" id="KW-1185">Reference proteome</keyword>
<feature type="region of interest" description="Disordered" evidence="20">
    <location>
        <begin position="1"/>
        <end position="97"/>
    </location>
</feature>
<evidence type="ECO:0000256" key="6">
    <source>
        <dbReference type="ARBA" id="ARBA00022692"/>
    </source>
</evidence>
<keyword evidence="5" id="KW-0444">Lipid biosynthesis</keyword>
<feature type="compositionally biased region" description="Polar residues" evidence="20">
    <location>
        <begin position="48"/>
        <end position="60"/>
    </location>
</feature>
<dbReference type="EMBL" id="UYJE01005654">
    <property type="protein sequence ID" value="VDI39147.1"/>
    <property type="molecule type" value="Genomic_DNA"/>
</dbReference>
<feature type="compositionally biased region" description="Basic residues" evidence="20">
    <location>
        <begin position="1"/>
        <end position="18"/>
    </location>
</feature>
<evidence type="ECO:0000256" key="14">
    <source>
        <dbReference type="ARBA" id="ARBA00023136"/>
    </source>
</evidence>
<evidence type="ECO:0000313" key="23">
    <source>
        <dbReference type="Proteomes" id="UP000596742"/>
    </source>
</evidence>
<feature type="transmembrane region" description="Helical" evidence="21">
    <location>
        <begin position="209"/>
        <end position="227"/>
    </location>
</feature>
<evidence type="ECO:0000256" key="3">
    <source>
        <dbReference type="ARBA" id="ARBA00005402"/>
    </source>
</evidence>
<keyword evidence="16" id="KW-0753">Steroid metabolism</keyword>
<evidence type="ECO:0000256" key="8">
    <source>
        <dbReference type="ARBA" id="ARBA00022857"/>
    </source>
</evidence>
<evidence type="ECO:0000256" key="13">
    <source>
        <dbReference type="ARBA" id="ARBA00023098"/>
    </source>
</evidence>
<feature type="transmembrane region" description="Helical" evidence="21">
    <location>
        <begin position="465"/>
        <end position="489"/>
    </location>
</feature>
<keyword evidence="9" id="KW-0752">Steroid biosynthesis</keyword>
<evidence type="ECO:0000256" key="18">
    <source>
        <dbReference type="ARBA" id="ARBA00031227"/>
    </source>
</evidence>
<keyword evidence="7" id="KW-0152">Cholesterol biosynthesis</keyword>
<dbReference type="AlphaFoldDB" id="A0A8B6EUR7"/>
<dbReference type="FunFam" id="1.20.120.1630:FF:000011">
    <property type="entry name" value="Delta(14)-sterol reductase"/>
    <property type="match status" value="1"/>
</dbReference>
<comment type="similarity">
    <text evidence="3">Belongs to the ERG4/ERG24 family.</text>
</comment>
<keyword evidence="8" id="KW-0521">NADP</keyword>
<dbReference type="GO" id="GO:0006695">
    <property type="term" value="P:cholesterol biosynthetic process"/>
    <property type="evidence" value="ECO:0007669"/>
    <property type="project" value="UniProtKB-UniPathway"/>
</dbReference>
<dbReference type="InterPro" id="IPR001171">
    <property type="entry name" value="ERG24_DHCR-like"/>
</dbReference>
<evidence type="ECO:0000256" key="2">
    <source>
        <dbReference type="ARBA" id="ARBA00004770"/>
    </source>
</evidence>
<organism evidence="22 23">
    <name type="scientific">Mytilus galloprovincialis</name>
    <name type="common">Mediterranean mussel</name>
    <dbReference type="NCBI Taxonomy" id="29158"/>
    <lineage>
        <taxon>Eukaryota</taxon>
        <taxon>Metazoa</taxon>
        <taxon>Spiralia</taxon>
        <taxon>Lophotrochozoa</taxon>
        <taxon>Mollusca</taxon>
        <taxon>Bivalvia</taxon>
        <taxon>Autobranchia</taxon>
        <taxon>Pteriomorphia</taxon>
        <taxon>Mytilida</taxon>
        <taxon>Mytiloidea</taxon>
        <taxon>Mytilidae</taxon>
        <taxon>Mytilinae</taxon>
        <taxon>Mytilus</taxon>
    </lineage>
</organism>
<evidence type="ECO:0000256" key="9">
    <source>
        <dbReference type="ARBA" id="ARBA00022955"/>
    </source>
</evidence>
<evidence type="ECO:0000256" key="15">
    <source>
        <dbReference type="ARBA" id="ARBA00023166"/>
    </source>
</evidence>
<evidence type="ECO:0000256" key="4">
    <source>
        <dbReference type="ARBA" id="ARBA00012413"/>
    </source>
</evidence>
<evidence type="ECO:0000256" key="17">
    <source>
        <dbReference type="ARBA" id="ARBA00030165"/>
    </source>
</evidence>
<keyword evidence="14 21" id="KW-0472">Membrane</keyword>
<dbReference type="GO" id="GO:0005637">
    <property type="term" value="C:nuclear inner membrane"/>
    <property type="evidence" value="ECO:0007669"/>
    <property type="project" value="TreeGrafter"/>
</dbReference>
<evidence type="ECO:0000256" key="5">
    <source>
        <dbReference type="ARBA" id="ARBA00022516"/>
    </source>
</evidence>
<keyword evidence="7" id="KW-0153">Cholesterol metabolism</keyword>
<feature type="transmembrane region" description="Helical" evidence="21">
    <location>
        <begin position="365"/>
        <end position="383"/>
    </location>
</feature>
<keyword evidence="10 21" id="KW-1133">Transmembrane helix</keyword>
<accession>A0A8B6EUR7</accession>
<comment type="caution">
    <text evidence="22">The sequence shown here is derived from an EMBL/GenBank/DDBJ whole genome shotgun (WGS) entry which is preliminary data.</text>
</comment>
<evidence type="ECO:0000313" key="22">
    <source>
        <dbReference type="EMBL" id="VDI39147.1"/>
    </source>
</evidence>
<keyword evidence="15" id="KW-1207">Sterol metabolism</keyword>